<feature type="region of interest" description="Disordered" evidence="12">
    <location>
        <begin position="531"/>
        <end position="568"/>
    </location>
</feature>
<dbReference type="SUPFAM" id="SSF52540">
    <property type="entry name" value="P-loop containing nucleoside triphosphate hydrolases"/>
    <property type="match status" value="2"/>
</dbReference>
<dbReference type="HAMAP" id="MF_00848">
    <property type="entry name" value="Uup"/>
    <property type="match status" value="1"/>
</dbReference>
<evidence type="ECO:0000256" key="6">
    <source>
        <dbReference type="ARBA" id="ARBA00022840"/>
    </source>
</evidence>
<comment type="similarity">
    <text evidence="10 11">Belongs to the ABC transporter superfamily. ABCF family. Uup subfamily.</text>
</comment>
<dbReference type="InterPro" id="IPR027417">
    <property type="entry name" value="P-loop_NTPase"/>
</dbReference>
<dbReference type="InterPro" id="IPR051309">
    <property type="entry name" value="ABCF_ATPase"/>
</dbReference>
<dbReference type="GO" id="GO:0016887">
    <property type="term" value="F:ATP hydrolysis activity"/>
    <property type="evidence" value="ECO:0007669"/>
    <property type="project" value="UniProtKB-UniRule"/>
</dbReference>
<dbReference type="GO" id="GO:0005737">
    <property type="term" value="C:cytoplasm"/>
    <property type="evidence" value="ECO:0007669"/>
    <property type="project" value="UniProtKB-SubCell"/>
</dbReference>
<dbReference type="FunFam" id="3.40.50.300:FF:000309">
    <property type="entry name" value="ABC transporter ATP-binding protein"/>
    <property type="match status" value="1"/>
</dbReference>
<comment type="caution">
    <text evidence="14">The sequence shown here is derived from an EMBL/GenBank/DDBJ whole genome shotgun (WGS) entry which is preliminary data.</text>
</comment>
<protein>
    <recommendedName>
        <fullName evidence="11">ATP-binding protein Uup</fullName>
        <ecNumber evidence="11">3.6.1.-</ecNumber>
    </recommendedName>
</protein>
<dbReference type="InterPro" id="IPR032781">
    <property type="entry name" value="ABC_tran_Xtn"/>
</dbReference>
<dbReference type="Pfam" id="PF12848">
    <property type="entry name" value="ABC_tran_Xtn"/>
    <property type="match status" value="1"/>
</dbReference>
<dbReference type="GO" id="GO:0006281">
    <property type="term" value="P:DNA repair"/>
    <property type="evidence" value="ECO:0007669"/>
    <property type="project" value="UniProtKB-KW"/>
</dbReference>
<evidence type="ECO:0000256" key="12">
    <source>
        <dbReference type="SAM" id="MobiDB-lite"/>
    </source>
</evidence>
<evidence type="ECO:0000256" key="10">
    <source>
        <dbReference type="ARBA" id="ARBA00061478"/>
    </source>
</evidence>
<dbReference type="Gene3D" id="3.40.50.300">
    <property type="entry name" value="P-loop containing nucleotide triphosphate hydrolases"/>
    <property type="match status" value="2"/>
</dbReference>
<keyword evidence="8 11" id="KW-0234">DNA repair</keyword>
<evidence type="ECO:0000256" key="1">
    <source>
        <dbReference type="ARBA" id="ARBA00022490"/>
    </source>
</evidence>
<feature type="domain" description="ABC transporter" evidence="13">
    <location>
        <begin position="4"/>
        <end position="253"/>
    </location>
</feature>
<dbReference type="InterPro" id="IPR003593">
    <property type="entry name" value="AAA+_ATPase"/>
</dbReference>
<dbReference type="SMART" id="SM00382">
    <property type="entry name" value="AAA"/>
    <property type="match status" value="2"/>
</dbReference>
<dbReference type="OrthoDB" id="9808609at2"/>
<dbReference type="FunFam" id="3.40.50.300:FF:000011">
    <property type="entry name" value="Putative ABC transporter ATP-binding component"/>
    <property type="match status" value="1"/>
</dbReference>
<dbReference type="PROSITE" id="PS50893">
    <property type="entry name" value="ABC_TRANSPORTER_2"/>
    <property type="match status" value="2"/>
</dbReference>
<dbReference type="Pfam" id="PF00005">
    <property type="entry name" value="ABC_tran"/>
    <property type="match status" value="2"/>
</dbReference>
<dbReference type="InterPro" id="IPR003439">
    <property type="entry name" value="ABC_transporter-like_ATP-bd"/>
</dbReference>
<reference evidence="14 15" key="1">
    <citation type="submission" date="2019-03" db="EMBL/GenBank/DDBJ databases">
        <title>Genomic Encyclopedia of Type Strains, Phase IV (KMG-IV): sequencing the most valuable type-strain genomes for metagenomic binning, comparative biology and taxonomic classification.</title>
        <authorList>
            <person name="Goeker M."/>
        </authorList>
    </citation>
    <scope>NUCLEOTIDE SEQUENCE [LARGE SCALE GENOMIC DNA]</scope>
    <source>
        <strain evidence="14 15">DSM 19610</strain>
    </source>
</reference>
<dbReference type="EC" id="3.6.1.-" evidence="11"/>
<keyword evidence="3 11" id="KW-0547">Nucleotide-binding</keyword>
<dbReference type="InterPro" id="IPR037118">
    <property type="entry name" value="Val-tRNA_synth_C_sf"/>
</dbReference>
<dbReference type="InterPro" id="IPR032524">
    <property type="entry name" value="ABC_tran_C"/>
</dbReference>
<dbReference type="Proteomes" id="UP000295707">
    <property type="component" value="Unassembled WGS sequence"/>
</dbReference>
<keyword evidence="5 11" id="KW-0378">Hydrolase</keyword>
<dbReference type="GO" id="GO:0003677">
    <property type="term" value="F:DNA binding"/>
    <property type="evidence" value="ECO:0007669"/>
    <property type="project" value="UniProtKB-UniRule"/>
</dbReference>
<name>A0A4V2PGL1_9GAMM</name>
<dbReference type="CDD" id="cd03221">
    <property type="entry name" value="ABCF_EF-3"/>
    <property type="match status" value="2"/>
</dbReference>
<evidence type="ECO:0000313" key="14">
    <source>
        <dbReference type="EMBL" id="TCK17246.1"/>
    </source>
</evidence>
<dbReference type="Gene3D" id="1.10.287.380">
    <property type="entry name" value="Valyl-tRNA synthetase, C-terminal domain"/>
    <property type="match status" value="1"/>
</dbReference>
<evidence type="ECO:0000256" key="7">
    <source>
        <dbReference type="ARBA" id="ARBA00023125"/>
    </source>
</evidence>
<dbReference type="PANTHER" id="PTHR42855">
    <property type="entry name" value="ABC TRANSPORTER ATP-BINDING SUBUNIT"/>
    <property type="match status" value="1"/>
</dbReference>
<dbReference type="PROSITE" id="PS00211">
    <property type="entry name" value="ABC_TRANSPORTER_1"/>
    <property type="match status" value="1"/>
</dbReference>
<evidence type="ECO:0000256" key="4">
    <source>
        <dbReference type="ARBA" id="ARBA00022763"/>
    </source>
</evidence>
<evidence type="ECO:0000256" key="5">
    <source>
        <dbReference type="ARBA" id="ARBA00022801"/>
    </source>
</evidence>
<comment type="catalytic activity">
    <reaction evidence="9 11">
        <text>ATP + H2O = ADP + phosphate + H(+)</text>
        <dbReference type="Rhea" id="RHEA:13065"/>
        <dbReference type="ChEBI" id="CHEBI:15377"/>
        <dbReference type="ChEBI" id="CHEBI:15378"/>
        <dbReference type="ChEBI" id="CHEBI:30616"/>
        <dbReference type="ChEBI" id="CHEBI:43474"/>
        <dbReference type="ChEBI" id="CHEBI:456216"/>
    </reaction>
</comment>
<evidence type="ECO:0000256" key="2">
    <source>
        <dbReference type="ARBA" id="ARBA00022737"/>
    </source>
</evidence>
<keyword evidence="7 11" id="KW-0238">DNA-binding</keyword>
<gene>
    <name evidence="11" type="primary">uup</name>
    <name evidence="14" type="ORF">DFR30_0468</name>
</gene>
<keyword evidence="1 11" id="KW-0963">Cytoplasm</keyword>
<feature type="binding site" evidence="11">
    <location>
        <begin position="36"/>
        <end position="43"/>
    </location>
    <ligand>
        <name>ATP</name>
        <dbReference type="ChEBI" id="CHEBI:30616"/>
        <label>1</label>
    </ligand>
</feature>
<evidence type="ECO:0000256" key="8">
    <source>
        <dbReference type="ARBA" id="ARBA00023204"/>
    </source>
</evidence>
<proteinExistence type="inferred from homology"/>
<comment type="subcellular location">
    <subcellularLocation>
        <location evidence="11">Cytoplasm</location>
    </subcellularLocation>
    <text evidence="11">Associates with ribosomes.</text>
</comment>
<dbReference type="GO" id="GO:0005524">
    <property type="term" value="F:ATP binding"/>
    <property type="evidence" value="ECO:0007669"/>
    <property type="project" value="UniProtKB-UniRule"/>
</dbReference>
<keyword evidence="15" id="KW-1185">Reference proteome</keyword>
<dbReference type="AlphaFoldDB" id="A0A4V2PGL1"/>
<dbReference type="InterPro" id="IPR043686">
    <property type="entry name" value="Uup"/>
</dbReference>
<dbReference type="Pfam" id="PF16326">
    <property type="entry name" value="ABC_tran_CTD"/>
    <property type="match status" value="1"/>
</dbReference>
<feature type="domain" description="ABC transporter" evidence="13">
    <location>
        <begin position="320"/>
        <end position="539"/>
    </location>
</feature>
<keyword evidence="2 11" id="KW-0677">Repeat</keyword>
<dbReference type="GO" id="GO:0043022">
    <property type="term" value="F:ribosome binding"/>
    <property type="evidence" value="ECO:0007669"/>
    <property type="project" value="UniProtKB-UniRule"/>
</dbReference>
<evidence type="ECO:0000256" key="11">
    <source>
        <dbReference type="HAMAP-Rule" id="MF_00848"/>
    </source>
</evidence>
<evidence type="ECO:0000256" key="9">
    <source>
        <dbReference type="ARBA" id="ARBA00049360"/>
    </source>
</evidence>
<evidence type="ECO:0000256" key="3">
    <source>
        <dbReference type="ARBA" id="ARBA00022741"/>
    </source>
</evidence>
<keyword evidence="4 11" id="KW-0227">DNA damage</keyword>
<feature type="binding site" evidence="11">
    <location>
        <begin position="352"/>
        <end position="359"/>
    </location>
    <ligand>
        <name>ATP</name>
        <dbReference type="ChEBI" id="CHEBI:30616"/>
        <label>2</label>
    </ligand>
</feature>
<evidence type="ECO:0000313" key="15">
    <source>
        <dbReference type="Proteomes" id="UP000295707"/>
    </source>
</evidence>
<accession>A0A4V2PGL1</accession>
<dbReference type="EMBL" id="SMFX01000001">
    <property type="protein sequence ID" value="TCK17246.1"/>
    <property type="molecule type" value="Genomic_DNA"/>
</dbReference>
<dbReference type="PANTHER" id="PTHR42855:SF1">
    <property type="entry name" value="ABC TRANSPORTER DOMAIN-CONTAINING PROTEIN"/>
    <property type="match status" value="1"/>
</dbReference>
<sequence length="626" mass="70423">MPILRTRKLRLGFGGPMLLDGIDLTIDAGERVCLVGRNGSGKSTLLKVLEGRIAPDEGEIEIQQGLKIASLDQHLPDGFNGSVFDCVSEGLGELGALIKRFHQLSSLLASHSDEKLLAQMEKTQHELEAGDGWSLEQRVETAISRLSLDADADVQSLSGGVQRRVLLARALVAEPDLLLLDEPTNHLDITSIEWLEEFLLSFKGTLLFITHDRSFLSALATRIIDLDRGILTDWPGDYATYLRRKQDWLDNEASEQALFDKKLAEEERWIRQGIKARRTRNEGRVRALEKMREQRRQRRQLTGKARLHGQQLETSGKLVAEAVDVNYSIAGNTLIRNFSTTILRGDKIGLIGPNGVGKTTLLRLLLGELKPDSGSIRLGTNLEIAYFDQRRAQLDTQQSVIDNLSDGRQFIDIKGQQRHVISYLQDFLFAPDRCHTPVSALSGGERNRLLLAKLFSKPANLLVLDEPTNDLDMDTLDLLEERLIDFAGTVLLVSHDRTFLDRVVTSSLVFEGEGYVNEYVGGYSDWLRQKQAQKSSARAGTDAPAQASRKKPARPAKRSYKDQHELDQLPQRIEQLETEIESMHQRMADGSFYRQDAIQISEQKERLAKLEAELEQSYARWEALEP</sequence>
<feature type="compositionally biased region" description="Basic residues" evidence="12">
    <location>
        <begin position="548"/>
        <end position="558"/>
    </location>
</feature>
<organism evidence="14 15">
    <name type="scientific">Thiogranum longum</name>
    <dbReference type="NCBI Taxonomy" id="1537524"/>
    <lineage>
        <taxon>Bacteria</taxon>
        <taxon>Pseudomonadati</taxon>
        <taxon>Pseudomonadota</taxon>
        <taxon>Gammaproteobacteria</taxon>
        <taxon>Chromatiales</taxon>
        <taxon>Ectothiorhodospiraceae</taxon>
        <taxon>Thiogranum</taxon>
    </lineage>
</organism>
<dbReference type="InterPro" id="IPR017871">
    <property type="entry name" value="ABC_transporter-like_CS"/>
</dbReference>
<dbReference type="RefSeq" id="WP_132971134.1">
    <property type="nucleotide sequence ID" value="NZ_SMFX01000001.1"/>
</dbReference>
<keyword evidence="6 11" id="KW-0067">ATP-binding</keyword>
<evidence type="ECO:0000259" key="13">
    <source>
        <dbReference type="PROSITE" id="PS50893"/>
    </source>
</evidence>
<comment type="function">
    <text evidence="11">Probably plays a role in ribosome assembly or function. May be involved in resolution of branched DNA intermediates that result from template switching in postreplication gaps. Binds DNA and has ATPase activity.</text>
</comment>